<evidence type="ECO:0000313" key="1">
    <source>
        <dbReference type="EMBL" id="GFT73417.1"/>
    </source>
</evidence>
<evidence type="ECO:0000313" key="3">
    <source>
        <dbReference type="Proteomes" id="UP000887013"/>
    </source>
</evidence>
<reference evidence="1" key="1">
    <citation type="submission" date="2020-08" db="EMBL/GenBank/DDBJ databases">
        <title>Multicomponent nature underlies the extraordinary mechanical properties of spider dragline silk.</title>
        <authorList>
            <person name="Kono N."/>
            <person name="Nakamura H."/>
            <person name="Mori M."/>
            <person name="Yoshida Y."/>
            <person name="Ohtoshi R."/>
            <person name="Malay A.D."/>
            <person name="Moran D.A.P."/>
            <person name="Tomita M."/>
            <person name="Numata K."/>
            <person name="Arakawa K."/>
        </authorList>
    </citation>
    <scope>NUCLEOTIDE SEQUENCE</scope>
</reference>
<protein>
    <submittedName>
        <fullName evidence="1">Uncharacterized protein</fullName>
    </submittedName>
</protein>
<dbReference type="EMBL" id="BMAW01030689">
    <property type="protein sequence ID" value="GFU17615.1"/>
    <property type="molecule type" value="Genomic_DNA"/>
</dbReference>
<dbReference type="AlphaFoldDB" id="A0A8X6U1U0"/>
<dbReference type="Proteomes" id="UP000887013">
    <property type="component" value="Unassembled WGS sequence"/>
</dbReference>
<proteinExistence type="predicted"/>
<sequence>MPILYRTFNNVLIDAETILGKDECSNTWTPGKRGKELTQRTKYLAANISNDVTTDSGEIFVSFCGRRNTCNEVGSFSVKFLEVMPEKNTYLRITLL</sequence>
<accession>A0A8X6U1U0</accession>
<keyword evidence="3" id="KW-1185">Reference proteome</keyword>
<gene>
    <name evidence="2" type="ORF">NPIL_241961</name>
    <name evidence="1" type="ORF">NPIL_647931</name>
</gene>
<name>A0A8X6U1U0_NEPPI</name>
<comment type="caution">
    <text evidence="1">The sequence shown here is derived from an EMBL/GenBank/DDBJ whole genome shotgun (WGS) entry which is preliminary data.</text>
</comment>
<organism evidence="1 3">
    <name type="scientific">Nephila pilipes</name>
    <name type="common">Giant wood spider</name>
    <name type="synonym">Nephila maculata</name>
    <dbReference type="NCBI Taxonomy" id="299642"/>
    <lineage>
        <taxon>Eukaryota</taxon>
        <taxon>Metazoa</taxon>
        <taxon>Ecdysozoa</taxon>
        <taxon>Arthropoda</taxon>
        <taxon>Chelicerata</taxon>
        <taxon>Arachnida</taxon>
        <taxon>Araneae</taxon>
        <taxon>Araneomorphae</taxon>
        <taxon>Entelegynae</taxon>
        <taxon>Araneoidea</taxon>
        <taxon>Nephilidae</taxon>
        <taxon>Nephila</taxon>
    </lineage>
</organism>
<dbReference type="EMBL" id="BMAW01070479">
    <property type="protein sequence ID" value="GFT73417.1"/>
    <property type="molecule type" value="Genomic_DNA"/>
</dbReference>
<evidence type="ECO:0000313" key="2">
    <source>
        <dbReference type="EMBL" id="GFU17615.1"/>
    </source>
</evidence>